<evidence type="ECO:0000313" key="1">
    <source>
        <dbReference type="EMBL" id="KUG20121.1"/>
    </source>
</evidence>
<dbReference type="EMBL" id="LNQE01001223">
    <property type="protein sequence ID" value="KUG20121.1"/>
    <property type="molecule type" value="Genomic_DNA"/>
</dbReference>
<dbReference type="AlphaFoldDB" id="A0A0W8FGZ0"/>
<proteinExistence type="predicted"/>
<reference evidence="1" key="1">
    <citation type="journal article" date="2015" name="Proc. Natl. Acad. Sci. U.S.A.">
        <title>Networks of energetic and metabolic interactions define dynamics in microbial communities.</title>
        <authorList>
            <person name="Embree M."/>
            <person name="Liu J.K."/>
            <person name="Al-Bassam M.M."/>
            <person name="Zengler K."/>
        </authorList>
    </citation>
    <scope>NUCLEOTIDE SEQUENCE</scope>
</reference>
<comment type="caution">
    <text evidence="1">The sequence shown here is derived from an EMBL/GenBank/DDBJ whole genome shotgun (WGS) entry which is preliminary data.</text>
</comment>
<accession>A0A0W8FGZ0</accession>
<name>A0A0W8FGZ0_9ZZZZ</name>
<gene>
    <name evidence="1" type="ORF">ASZ90_010144</name>
</gene>
<protein>
    <submittedName>
        <fullName evidence="1">Uncharacterized protein</fullName>
    </submittedName>
</protein>
<organism evidence="1">
    <name type="scientific">hydrocarbon metagenome</name>
    <dbReference type="NCBI Taxonomy" id="938273"/>
    <lineage>
        <taxon>unclassified sequences</taxon>
        <taxon>metagenomes</taxon>
        <taxon>ecological metagenomes</taxon>
    </lineage>
</organism>
<sequence>MDRPFYYPGRKHPHPFRRTLPVLRLIFSMRDAIRSFFSRLLPMLQEPVCMCALGAGPPKRLPCSVCAPCIGQAFGLPAAMQGGSESCMPGFAVFGRRLPRHAGPAPLSPIRRMKKAYKG</sequence>